<evidence type="ECO:0000313" key="4">
    <source>
        <dbReference type="EMBL" id="CAF2130400.1"/>
    </source>
</evidence>
<dbReference type="Proteomes" id="UP000663855">
    <property type="component" value="Unassembled WGS sequence"/>
</dbReference>
<dbReference type="Proteomes" id="UP000681720">
    <property type="component" value="Unassembled WGS sequence"/>
</dbReference>
<organism evidence="2 8">
    <name type="scientific">Rotaria magnacalcarata</name>
    <dbReference type="NCBI Taxonomy" id="392030"/>
    <lineage>
        <taxon>Eukaryota</taxon>
        <taxon>Metazoa</taxon>
        <taxon>Spiralia</taxon>
        <taxon>Gnathifera</taxon>
        <taxon>Rotifera</taxon>
        <taxon>Eurotatoria</taxon>
        <taxon>Bdelloidea</taxon>
        <taxon>Philodinida</taxon>
        <taxon>Philodinidae</taxon>
        <taxon>Rotaria</taxon>
    </lineage>
</organism>
<keyword evidence="1" id="KW-0732">Signal</keyword>
<dbReference type="EMBL" id="CAJNOW010010504">
    <property type="protein sequence ID" value="CAF1581913.1"/>
    <property type="molecule type" value="Genomic_DNA"/>
</dbReference>
<dbReference type="EMBL" id="CAJNRE010014721">
    <property type="protein sequence ID" value="CAF2130400.1"/>
    <property type="molecule type" value="Genomic_DNA"/>
</dbReference>
<sequence>MLLITICLIPICISTRDGFTFHKQNQILLPSVAFRDHSTTPLTTWTSSNQRCYYQENLLAAGTVILTMNNAIEKNLEINRIKLFTGAGQNNQNVRNYKKAQVLIDSFFVRCIE</sequence>
<evidence type="ECO:0000313" key="7">
    <source>
        <dbReference type="EMBL" id="CAF5217900.1"/>
    </source>
</evidence>
<dbReference type="EMBL" id="CAJOBI010104710">
    <property type="protein sequence ID" value="CAF4604716.1"/>
    <property type="molecule type" value="Genomic_DNA"/>
</dbReference>
<reference evidence="2" key="1">
    <citation type="submission" date="2021-02" db="EMBL/GenBank/DDBJ databases">
        <authorList>
            <person name="Nowell W R."/>
        </authorList>
    </citation>
    <scope>NUCLEOTIDE SEQUENCE</scope>
</reference>
<dbReference type="EMBL" id="CAJOBJ010360818">
    <property type="protein sequence ID" value="CAF5217900.1"/>
    <property type="molecule type" value="Genomic_DNA"/>
</dbReference>
<feature type="chain" id="PRO_5035608380" evidence="1">
    <location>
        <begin position="19"/>
        <end position="113"/>
    </location>
</feature>
<protein>
    <submittedName>
        <fullName evidence="2">Uncharacterized protein</fullName>
    </submittedName>
</protein>
<dbReference type="EMBL" id="CAJNOV010016139">
    <property type="protein sequence ID" value="CAF1584812.1"/>
    <property type="molecule type" value="Genomic_DNA"/>
</dbReference>
<dbReference type="Proteomes" id="UP000663824">
    <property type="component" value="Unassembled WGS sequence"/>
</dbReference>
<evidence type="ECO:0000313" key="2">
    <source>
        <dbReference type="EMBL" id="CAF1581913.1"/>
    </source>
</evidence>
<evidence type="ECO:0000256" key="1">
    <source>
        <dbReference type="SAM" id="SignalP"/>
    </source>
</evidence>
<gene>
    <name evidence="5" type="ORF">BYL167_LOCUS6380</name>
    <name evidence="3" type="ORF">CJN711_LOCUS33371</name>
    <name evidence="7" type="ORF">GIL414_LOCUS82676</name>
    <name evidence="2" type="ORF">KQP761_LOCUS20247</name>
    <name evidence="4" type="ORF">MBJ925_LOCUS27486</name>
    <name evidence="6" type="ORF">SMN809_LOCUS39222</name>
</gene>
<name>A0A815Z985_9BILA</name>
<evidence type="ECO:0000313" key="6">
    <source>
        <dbReference type="EMBL" id="CAF4604716.1"/>
    </source>
</evidence>
<dbReference type="Proteomes" id="UP000681967">
    <property type="component" value="Unassembled WGS sequence"/>
</dbReference>
<evidence type="ECO:0000313" key="3">
    <source>
        <dbReference type="EMBL" id="CAF1584812.1"/>
    </source>
</evidence>
<feature type="signal peptide" evidence="1">
    <location>
        <begin position="1"/>
        <end position="18"/>
    </location>
</feature>
<proteinExistence type="predicted"/>
<comment type="caution">
    <text evidence="2">The sequence shown here is derived from an EMBL/GenBank/DDBJ whole genome shotgun (WGS) entry which is preliminary data.</text>
</comment>
<evidence type="ECO:0000313" key="8">
    <source>
        <dbReference type="Proteomes" id="UP000663834"/>
    </source>
</evidence>
<accession>A0A815Z985</accession>
<evidence type="ECO:0000313" key="5">
    <source>
        <dbReference type="EMBL" id="CAF3860911.1"/>
    </source>
</evidence>
<dbReference type="EMBL" id="CAJOBH010001548">
    <property type="protein sequence ID" value="CAF3860911.1"/>
    <property type="molecule type" value="Genomic_DNA"/>
</dbReference>
<dbReference type="AlphaFoldDB" id="A0A815Z985"/>
<dbReference type="Proteomes" id="UP000663834">
    <property type="component" value="Unassembled WGS sequence"/>
</dbReference>
<dbReference type="Proteomes" id="UP000676336">
    <property type="component" value="Unassembled WGS sequence"/>
</dbReference>